<evidence type="ECO:0000313" key="7">
    <source>
        <dbReference type="EMBL" id="CAK9326814.1"/>
    </source>
</evidence>
<proteinExistence type="predicted"/>
<sequence length="290" mass="33048">MSSNNNSCGRNGSVRQYIRSKVPRLRWTPELHHSFVLAIERLGGHQKATPKLVLQLMDVKGLTISHVKSHLQMYRSMRADIGRQDRGSSTLKRKLSNFDDGDDDDDGCVEEENVRVLGEEVVKGGGITYRSRTIQTPASKRGRISSIKEEERIISRNNGYYCYDNYYGERDGMENIKIKMMGDSESDGVAVNESAMANDAFKMMKREEHEREDEEEKESKYFELSLSLSLQHNYHHSSSEMSEAISSSSSKLDNSSNNNNYRDCWSWSYGREQQKIGVNLDLSMALCGTQ</sequence>
<evidence type="ECO:0000256" key="5">
    <source>
        <dbReference type="SAM" id="MobiDB-lite"/>
    </source>
</evidence>
<reference evidence="7 8" key="1">
    <citation type="submission" date="2024-03" db="EMBL/GenBank/DDBJ databases">
        <authorList>
            <person name="Gkanogiannis A."/>
            <person name="Becerra Lopez-Lavalle L."/>
        </authorList>
    </citation>
    <scope>NUCLEOTIDE SEQUENCE [LARGE SCALE GENOMIC DNA]</scope>
</reference>
<comment type="subcellular location">
    <subcellularLocation>
        <location evidence="1">Nucleus</location>
    </subcellularLocation>
</comment>
<feature type="region of interest" description="Disordered" evidence="5">
    <location>
        <begin position="82"/>
        <end position="104"/>
    </location>
</feature>
<dbReference type="NCBIfam" id="TIGR01557">
    <property type="entry name" value="myb_SHAQKYF"/>
    <property type="match status" value="1"/>
</dbReference>
<name>A0ABP0Z2R0_9ROSI</name>
<dbReference type="SUPFAM" id="SSF46689">
    <property type="entry name" value="Homeodomain-like"/>
    <property type="match status" value="1"/>
</dbReference>
<feature type="domain" description="HTH myb-type" evidence="6">
    <location>
        <begin position="19"/>
        <end position="79"/>
    </location>
</feature>
<organism evidence="7 8">
    <name type="scientific">Citrullus colocynthis</name>
    <name type="common">colocynth</name>
    <dbReference type="NCBI Taxonomy" id="252529"/>
    <lineage>
        <taxon>Eukaryota</taxon>
        <taxon>Viridiplantae</taxon>
        <taxon>Streptophyta</taxon>
        <taxon>Embryophyta</taxon>
        <taxon>Tracheophyta</taxon>
        <taxon>Spermatophyta</taxon>
        <taxon>Magnoliopsida</taxon>
        <taxon>eudicotyledons</taxon>
        <taxon>Gunneridae</taxon>
        <taxon>Pentapetalae</taxon>
        <taxon>rosids</taxon>
        <taxon>fabids</taxon>
        <taxon>Cucurbitales</taxon>
        <taxon>Cucurbitaceae</taxon>
        <taxon>Benincaseae</taxon>
        <taxon>Citrullus</taxon>
    </lineage>
</organism>
<dbReference type="Proteomes" id="UP001642487">
    <property type="component" value="Chromosome 7"/>
</dbReference>
<keyword evidence="8" id="KW-1185">Reference proteome</keyword>
<dbReference type="InterPro" id="IPR046955">
    <property type="entry name" value="PHR1-like"/>
</dbReference>
<dbReference type="PROSITE" id="PS51294">
    <property type="entry name" value="HTH_MYB"/>
    <property type="match status" value="1"/>
</dbReference>
<evidence type="ECO:0000256" key="2">
    <source>
        <dbReference type="ARBA" id="ARBA00023015"/>
    </source>
</evidence>
<dbReference type="InterPro" id="IPR006447">
    <property type="entry name" value="Myb_dom_plants"/>
</dbReference>
<keyword evidence="2" id="KW-0805">Transcription regulation</keyword>
<keyword evidence="3" id="KW-0804">Transcription</keyword>
<evidence type="ECO:0000313" key="8">
    <source>
        <dbReference type="Proteomes" id="UP001642487"/>
    </source>
</evidence>
<evidence type="ECO:0000259" key="6">
    <source>
        <dbReference type="PROSITE" id="PS51294"/>
    </source>
</evidence>
<evidence type="ECO:0000256" key="4">
    <source>
        <dbReference type="ARBA" id="ARBA00023242"/>
    </source>
</evidence>
<evidence type="ECO:0000256" key="1">
    <source>
        <dbReference type="ARBA" id="ARBA00004123"/>
    </source>
</evidence>
<protein>
    <recommendedName>
        <fullName evidence="6">HTH myb-type domain-containing protein</fullName>
    </recommendedName>
</protein>
<evidence type="ECO:0000256" key="3">
    <source>
        <dbReference type="ARBA" id="ARBA00023163"/>
    </source>
</evidence>
<dbReference type="Gene3D" id="1.10.10.60">
    <property type="entry name" value="Homeodomain-like"/>
    <property type="match status" value="1"/>
</dbReference>
<dbReference type="InterPro" id="IPR001005">
    <property type="entry name" value="SANT/Myb"/>
</dbReference>
<dbReference type="PANTHER" id="PTHR31314">
    <property type="entry name" value="MYB FAMILY TRANSCRIPTION FACTOR PHL7-LIKE"/>
    <property type="match status" value="1"/>
</dbReference>
<gene>
    <name evidence="7" type="ORF">CITCOLO1_LOCUS19175</name>
</gene>
<accession>A0ABP0Z2R0</accession>
<dbReference type="Pfam" id="PF00249">
    <property type="entry name" value="Myb_DNA-binding"/>
    <property type="match status" value="1"/>
</dbReference>
<dbReference type="EMBL" id="OZ021741">
    <property type="protein sequence ID" value="CAK9326814.1"/>
    <property type="molecule type" value="Genomic_DNA"/>
</dbReference>
<dbReference type="InterPro" id="IPR017930">
    <property type="entry name" value="Myb_dom"/>
</dbReference>
<keyword evidence="4" id="KW-0539">Nucleus</keyword>
<dbReference type="PANTHER" id="PTHR31314:SF155">
    <property type="entry name" value="GLYCOSYLTRANSFERASE"/>
    <property type="match status" value="1"/>
</dbReference>
<dbReference type="InterPro" id="IPR009057">
    <property type="entry name" value="Homeodomain-like_sf"/>
</dbReference>